<evidence type="ECO:0000256" key="1">
    <source>
        <dbReference type="ARBA" id="ARBA00006485"/>
    </source>
</evidence>
<feature type="compositionally biased region" description="Polar residues" evidence="7">
    <location>
        <begin position="1"/>
        <end position="11"/>
    </location>
</feature>
<evidence type="ECO:0000256" key="5">
    <source>
        <dbReference type="ARBA" id="ARBA00022777"/>
    </source>
</evidence>
<keyword evidence="4" id="KW-0547">Nucleotide-binding</keyword>
<evidence type="ECO:0000256" key="2">
    <source>
        <dbReference type="ARBA" id="ARBA00022527"/>
    </source>
</evidence>
<evidence type="ECO:0000259" key="8">
    <source>
        <dbReference type="PROSITE" id="PS50011"/>
    </source>
</evidence>
<evidence type="ECO:0000313" key="10">
    <source>
        <dbReference type="Proteomes" id="UP001476798"/>
    </source>
</evidence>
<keyword evidence="3" id="KW-0808">Transferase</keyword>
<feature type="domain" description="Protein kinase" evidence="8">
    <location>
        <begin position="1"/>
        <end position="256"/>
    </location>
</feature>
<keyword evidence="2" id="KW-0723">Serine/threonine-protein kinase</keyword>
<dbReference type="PROSITE" id="PS50011">
    <property type="entry name" value="PROTEIN_KINASE_DOM"/>
    <property type="match status" value="1"/>
</dbReference>
<dbReference type="PANTHER" id="PTHR24056">
    <property type="entry name" value="CELL DIVISION PROTEIN KINASE"/>
    <property type="match status" value="1"/>
</dbReference>
<dbReference type="SMART" id="SM00220">
    <property type="entry name" value="S_TKc"/>
    <property type="match status" value="1"/>
</dbReference>
<comment type="similarity">
    <text evidence="1">Belongs to the protein kinase superfamily. CMGC Ser/Thr protein kinase family. CDC2/CDKX subfamily.</text>
</comment>
<feature type="compositionally biased region" description="Basic and acidic residues" evidence="7">
    <location>
        <begin position="78"/>
        <end position="92"/>
    </location>
</feature>
<dbReference type="Pfam" id="PF00069">
    <property type="entry name" value="Pkinase"/>
    <property type="match status" value="1"/>
</dbReference>
<protein>
    <recommendedName>
        <fullName evidence="8">Protein kinase domain-containing protein</fullName>
    </recommendedName>
</protein>
<dbReference type="PROSITE" id="PS00108">
    <property type="entry name" value="PROTEIN_KINASE_ST"/>
    <property type="match status" value="1"/>
</dbReference>
<evidence type="ECO:0000256" key="3">
    <source>
        <dbReference type="ARBA" id="ARBA00022679"/>
    </source>
</evidence>
<feature type="region of interest" description="Disordered" evidence="7">
    <location>
        <begin position="57"/>
        <end position="97"/>
    </location>
</feature>
<dbReference type="InterPro" id="IPR011009">
    <property type="entry name" value="Kinase-like_dom_sf"/>
</dbReference>
<evidence type="ECO:0000313" key="9">
    <source>
        <dbReference type="EMBL" id="MEQ2175808.1"/>
    </source>
</evidence>
<keyword evidence="10" id="KW-1185">Reference proteome</keyword>
<proteinExistence type="inferred from homology"/>
<dbReference type="PANTHER" id="PTHR24056:SF107">
    <property type="entry name" value="CYCLIN-DEPENDENT KINASE 11A-RELATED"/>
    <property type="match status" value="1"/>
</dbReference>
<keyword evidence="5" id="KW-0418">Kinase</keyword>
<evidence type="ECO:0000256" key="4">
    <source>
        <dbReference type="ARBA" id="ARBA00022741"/>
    </source>
</evidence>
<feature type="non-terminal residue" evidence="9">
    <location>
        <position position="1"/>
    </location>
</feature>
<feature type="compositionally biased region" description="Polar residues" evidence="7">
    <location>
        <begin position="19"/>
        <end position="28"/>
    </location>
</feature>
<feature type="region of interest" description="Disordered" evidence="7">
    <location>
        <begin position="1"/>
        <end position="32"/>
    </location>
</feature>
<comment type="caution">
    <text evidence="9">The sequence shown here is derived from an EMBL/GenBank/DDBJ whole genome shotgun (WGS) entry which is preliminary data.</text>
</comment>
<keyword evidence="6" id="KW-0067">ATP-binding</keyword>
<name>A0ABV0NWP6_9TELE</name>
<sequence>TVWSSRSANGNETERFVNNRKTNGNLKTETGGLKIDTKKEGLDEKVISFTVPSHHRMLPDEYDDKLKQSHRSRSPTRGSRDRSEQSEPRKIPGEFSVNPGCRSVEEFQCLNRIEEGTYGVVYRAKDKKTGEIKTLMLQLLRGVRHLHDNWILHRDLKTSNLLLSHKGILKIGDFGLAREYGSPLKQYTPVVVTLWYRSPELLLGAKDLGSPSEKIWPGYSELPAVKKMSFTEYPYNNLRKRFGALLSDQGFDLMNK</sequence>
<organism evidence="9 10">
    <name type="scientific">Goodea atripinnis</name>
    <dbReference type="NCBI Taxonomy" id="208336"/>
    <lineage>
        <taxon>Eukaryota</taxon>
        <taxon>Metazoa</taxon>
        <taxon>Chordata</taxon>
        <taxon>Craniata</taxon>
        <taxon>Vertebrata</taxon>
        <taxon>Euteleostomi</taxon>
        <taxon>Actinopterygii</taxon>
        <taxon>Neopterygii</taxon>
        <taxon>Teleostei</taxon>
        <taxon>Neoteleostei</taxon>
        <taxon>Acanthomorphata</taxon>
        <taxon>Ovalentaria</taxon>
        <taxon>Atherinomorphae</taxon>
        <taxon>Cyprinodontiformes</taxon>
        <taxon>Goodeidae</taxon>
        <taxon>Goodea</taxon>
    </lineage>
</organism>
<accession>A0ABV0NWP6</accession>
<evidence type="ECO:0000256" key="7">
    <source>
        <dbReference type="SAM" id="MobiDB-lite"/>
    </source>
</evidence>
<dbReference type="Gene3D" id="1.10.510.10">
    <property type="entry name" value="Transferase(Phosphotransferase) domain 1"/>
    <property type="match status" value="1"/>
</dbReference>
<dbReference type="InterPro" id="IPR050108">
    <property type="entry name" value="CDK"/>
</dbReference>
<dbReference type="EMBL" id="JAHRIO010052081">
    <property type="protein sequence ID" value="MEQ2175808.1"/>
    <property type="molecule type" value="Genomic_DNA"/>
</dbReference>
<gene>
    <name evidence="9" type="ORF">GOODEAATRI_021510</name>
</gene>
<dbReference type="InterPro" id="IPR008271">
    <property type="entry name" value="Ser/Thr_kinase_AS"/>
</dbReference>
<dbReference type="InterPro" id="IPR000719">
    <property type="entry name" value="Prot_kinase_dom"/>
</dbReference>
<dbReference type="SUPFAM" id="SSF56112">
    <property type="entry name" value="Protein kinase-like (PK-like)"/>
    <property type="match status" value="1"/>
</dbReference>
<evidence type="ECO:0000256" key="6">
    <source>
        <dbReference type="ARBA" id="ARBA00022840"/>
    </source>
</evidence>
<dbReference type="Proteomes" id="UP001476798">
    <property type="component" value="Unassembled WGS sequence"/>
</dbReference>
<reference evidence="9 10" key="1">
    <citation type="submission" date="2021-06" db="EMBL/GenBank/DDBJ databases">
        <authorList>
            <person name="Palmer J.M."/>
        </authorList>
    </citation>
    <scope>NUCLEOTIDE SEQUENCE [LARGE SCALE GENOMIC DNA]</scope>
    <source>
        <strain evidence="9 10">GA_2019</strain>
        <tissue evidence="9">Muscle</tissue>
    </source>
</reference>